<feature type="transmembrane region" description="Helical" evidence="2">
    <location>
        <begin position="231"/>
        <end position="251"/>
    </location>
</feature>
<feature type="region of interest" description="Disordered" evidence="1">
    <location>
        <begin position="67"/>
        <end position="104"/>
    </location>
</feature>
<feature type="compositionally biased region" description="Polar residues" evidence="1">
    <location>
        <begin position="93"/>
        <end position="102"/>
    </location>
</feature>
<feature type="region of interest" description="Disordered" evidence="1">
    <location>
        <begin position="1"/>
        <end position="47"/>
    </location>
</feature>
<keyword evidence="2" id="KW-0472">Membrane</keyword>
<gene>
    <name evidence="3" type="ORF">TPAB3V08_LOCUS470</name>
</gene>
<name>A0ABN7NJT3_TIMPD</name>
<evidence type="ECO:0000256" key="1">
    <source>
        <dbReference type="SAM" id="MobiDB-lite"/>
    </source>
</evidence>
<dbReference type="InterPro" id="IPR028054">
    <property type="entry name" value="DUF4481"/>
</dbReference>
<evidence type="ECO:0008006" key="5">
    <source>
        <dbReference type="Google" id="ProtNLM"/>
    </source>
</evidence>
<accession>A0ABN7NJT3</accession>
<dbReference type="PANTHER" id="PTHR31193:SF1">
    <property type="entry name" value="TRANSMEMBRANE PROTEIN 268"/>
    <property type="match status" value="1"/>
</dbReference>
<feature type="compositionally biased region" description="Polar residues" evidence="1">
    <location>
        <begin position="1"/>
        <end position="10"/>
    </location>
</feature>
<keyword evidence="2" id="KW-0812">Transmembrane</keyword>
<dbReference type="EMBL" id="CAJPIN010000368">
    <property type="protein sequence ID" value="CAG2053413.1"/>
    <property type="molecule type" value="Genomic_DNA"/>
</dbReference>
<sequence>MNSKPQTASSAPVAGEPAPGWVRFEEEGGRAPSNMESPSTQAPDGQEEYNGAVIKPETVHVNLNRSMSHSVSLEQSSTPPSTVFRGVPGDSPEVTTSTTSGKQPAMRSVNLNDVVNGRSTNTGRVSTHGGAVVRQGFANGDIIVTLLPVNTKFPWVTPAQFRPELVPEELMAQGLTLTVEDYVHVMEVLTNDVRFNVYNVCYKRILVAWIFTAFVVLLGLLFSGVTGLTLFGLGVMWLVLNAAAIFLCMWVKIKLNQNLERCMAQVNKHLLRHSIILGLDDRGKLSCHKVNLCFIYFDTMDCIKKLQEVIDREEREGRPVNREETAEERRQRQAFQERMDIEDRDIIIQGSNTTRLSRKQVSSVPSLWTETSETSSYRGPTPPDCLGNRDIIQGSTTTRLSRKQVSSAPSLWTETSSYRGPTPPDCLGNKDIIIQGTNTTRLSRKQGWACQGALLMCYSDLDLGPCSGVCGGYWVHGQGWCSPRVNSGGNVMYSHCKQQVKGEQLFARYIQRWAKDYLRRRLDWTVDEEGGNPMEPRHLAPALCPCQYIEEYLRNKPRSDKRAFCPCWTAFLTERGIN</sequence>
<evidence type="ECO:0000313" key="3">
    <source>
        <dbReference type="EMBL" id="CAG2053413.1"/>
    </source>
</evidence>
<protein>
    <recommendedName>
        <fullName evidence="5">Transmembrane protein 268</fullName>
    </recommendedName>
</protein>
<evidence type="ECO:0000313" key="4">
    <source>
        <dbReference type="Proteomes" id="UP001153148"/>
    </source>
</evidence>
<feature type="transmembrane region" description="Helical" evidence="2">
    <location>
        <begin position="205"/>
        <end position="225"/>
    </location>
</feature>
<keyword evidence="4" id="KW-1185">Reference proteome</keyword>
<feature type="compositionally biased region" description="Polar residues" evidence="1">
    <location>
        <begin position="67"/>
        <end position="81"/>
    </location>
</feature>
<reference evidence="3" key="1">
    <citation type="submission" date="2021-03" db="EMBL/GenBank/DDBJ databases">
        <authorList>
            <person name="Tran Van P."/>
        </authorList>
    </citation>
    <scope>NUCLEOTIDE SEQUENCE</scope>
</reference>
<keyword evidence="2" id="KW-1133">Transmembrane helix</keyword>
<organism evidence="3 4">
    <name type="scientific">Timema podura</name>
    <name type="common">Walking stick</name>
    <dbReference type="NCBI Taxonomy" id="61482"/>
    <lineage>
        <taxon>Eukaryota</taxon>
        <taxon>Metazoa</taxon>
        <taxon>Ecdysozoa</taxon>
        <taxon>Arthropoda</taxon>
        <taxon>Hexapoda</taxon>
        <taxon>Insecta</taxon>
        <taxon>Pterygota</taxon>
        <taxon>Neoptera</taxon>
        <taxon>Polyneoptera</taxon>
        <taxon>Phasmatodea</taxon>
        <taxon>Timematodea</taxon>
        <taxon>Timematoidea</taxon>
        <taxon>Timematidae</taxon>
        <taxon>Timema</taxon>
    </lineage>
</organism>
<feature type="compositionally biased region" description="Polar residues" evidence="1">
    <location>
        <begin position="34"/>
        <end position="43"/>
    </location>
</feature>
<comment type="caution">
    <text evidence="3">The sequence shown here is derived from an EMBL/GenBank/DDBJ whole genome shotgun (WGS) entry which is preliminary data.</text>
</comment>
<dbReference type="PANTHER" id="PTHR31193">
    <property type="entry name" value="TRANSMEMBRANE PROTEIN C9ORF91"/>
    <property type="match status" value="1"/>
</dbReference>
<evidence type="ECO:0000256" key="2">
    <source>
        <dbReference type="SAM" id="Phobius"/>
    </source>
</evidence>
<dbReference type="Proteomes" id="UP001153148">
    <property type="component" value="Unassembled WGS sequence"/>
</dbReference>
<dbReference type="Pfam" id="PF14800">
    <property type="entry name" value="DUF4481"/>
    <property type="match status" value="1"/>
</dbReference>
<proteinExistence type="predicted"/>